<dbReference type="PANTHER" id="PTHR37691">
    <property type="entry name" value="BLR3518 PROTEIN"/>
    <property type="match status" value="1"/>
</dbReference>
<organism evidence="1 2">
    <name type="scientific">Thiohalorhabdus methylotrophus</name>
    <dbReference type="NCBI Taxonomy" id="3242694"/>
    <lineage>
        <taxon>Bacteria</taxon>
        <taxon>Pseudomonadati</taxon>
        <taxon>Pseudomonadota</taxon>
        <taxon>Gammaproteobacteria</taxon>
        <taxon>Thiohalorhabdales</taxon>
        <taxon>Thiohalorhabdaceae</taxon>
        <taxon>Thiohalorhabdus</taxon>
    </lineage>
</organism>
<sequence>MADDSSVSSRRQFLAAAGSVVGGVGLVPAARASEGGLSFPGEDPEIRIVFQINRDDPEYYDRILFSMGEILRQLDNRAELVGVGFGPGLNLLLKDPPATVRSDHGDKVSSLMTYGVGLRACENTMQALDATGDDLRDGVKTVPAGVLEMAELQQKGFSYVAW</sequence>
<dbReference type="RefSeq" id="WP_373654696.1">
    <property type="nucleotide sequence ID" value="NZ_JBGUAW010000002.1"/>
</dbReference>
<dbReference type="SUPFAM" id="SSF75169">
    <property type="entry name" value="DsrEFH-like"/>
    <property type="match status" value="1"/>
</dbReference>
<accession>A0ABV4TRF3</accession>
<dbReference type="Pfam" id="PF02635">
    <property type="entry name" value="DsrE"/>
    <property type="match status" value="1"/>
</dbReference>
<evidence type="ECO:0000313" key="1">
    <source>
        <dbReference type="EMBL" id="MFA9459914.1"/>
    </source>
</evidence>
<dbReference type="InterPro" id="IPR027396">
    <property type="entry name" value="DsrEFH-like"/>
</dbReference>
<dbReference type="Proteomes" id="UP001575181">
    <property type="component" value="Unassembled WGS sequence"/>
</dbReference>
<dbReference type="EMBL" id="JBGUAW010000002">
    <property type="protein sequence ID" value="MFA9459914.1"/>
    <property type="molecule type" value="Genomic_DNA"/>
</dbReference>
<proteinExistence type="predicted"/>
<dbReference type="PROSITE" id="PS51318">
    <property type="entry name" value="TAT"/>
    <property type="match status" value="1"/>
</dbReference>
<comment type="caution">
    <text evidence="1">The sequence shown here is derived from an EMBL/GenBank/DDBJ whole genome shotgun (WGS) entry which is preliminary data.</text>
</comment>
<protein>
    <submittedName>
        <fullName evidence="1">DsrE family protein</fullName>
    </submittedName>
</protein>
<evidence type="ECO:0000313" key="2">
    <source>
        <dbReference type="Proteomes" id="UP001575181"/>
    </source>
</evidence>
<name>A0ABV4TRF3_9GAMM</name>
<dbReference type="PANTHER" id="PTHR37691:SF1">
    <property type="entry name" value="BLR3518 PROTEIN"/>
    <property type="match status" value="1"/>
</dbReference>
<gene>
    <name evidence="1" type="ORF">ACERLL_03650</name>
</gene>
<dbReference type="InterPro" id="IPR003787">
    <property type="entry name" value="Sulphur_relay_DsrE/F-like"/>
</dbReference>
<reference evidence="1 2" key="1">
    <citation type="submission" date="2024-08" db="EMBL/GenBank/DDBJ databases">
        <title>Whole-genome sequencing of halo(alkali)philic microorganisms from hypersaline lakes.</title>
        <authorList>
            <person name="Sorokin D.Y."/>
            <person name="Merkel A.Y."/>
            <person name="Messina E."/>
            <person name="Yakimov M."/>
        </authorList>
    </citation>
    <scope>NUCLEOTIDE SEQUENCE [LARGE SCALE GENOMIC DNA]</scope>
    <source>
        <strain evidence="1 2">Cl-TMA</strain>
    </source>
</reference>
<dbReference type="InterPro" id="IPR006311">
    <property type="entry name" value="TAT_signal"/>
</dbReference>
<dbReference type="Gene3D" id="3.40.1260.10">
    <property type="entry name" value="DsrEFH-like"/>
    <property type="match status" value="1"/>
</dbReference>
<keyword evidence="2" id="KW-1185">Reference proteome</keyword>